<gene>
    <name evidence="2" type="ORF">J2T04_003774</name>
</gene>
<evidence type="ECO:0000313" key="3">
    <source>
        <dbReference type="Proteomes" id="UP001235513"/>
    </source>
</evidence>
<name>A0ABT9SQZ8_9FLAO</name>
<proteinExistence type="predicted"/>
<sequence length="159" mass="18600">MYNCFDIAKQFLKYAKEEGIDVEPMKLLKLTYIAHGWHLGFYSKPLINNTIEAWKFGPVIPDLYHITKRFGFSNVDYDTISMRSSNKLSENEEKFIKVIWENYKQFSGLDLSTKTHLKGTPWFEVYDGTFNKVIDNQTIEKYYKDLIANPTNDTTGESN</sequence>
<dbReference type="RefSeq" id="WP_306846119.1">
    <property type="nucleotide sequence ID" value="NZ_JAUSRL010000008.1"/>
</dbReference>
<evidence type="ECO:0000313" key="2">
    <source>
        <dbReference type="EMBL" id="MDP9961861.1"/>
    </source>
</evidence>
<accession>A0ABT9SQZ8</accession>
<comment type="caution">
    <text evidence="2">The sequence shown here is derived from an EMBL/GenBank/DDBJ whole genome shotgun (WGS) entry which is preliminary data.</text>
</comment>
<feature type="domain" description="Antitoxin SocA-like Panacea" evidence="1">
    <location>
        <begin position="27"/>
        <end position="122"/>
    </location>
</feature>
<evidence type="ECO:0000259" key="1">
    <source>
        <dbReference type="Pfam" id="PF13274"/>
    </source>
</evidence>
<dbReference type="InterPro" id="IPR025272">
    <property type="entry name" value="SocA_Panacea"/>
</dbReference>
<protein>
    <submittedName>
        <fullName evidence="2">Phage-associated protein</fullName>
    </submittedName>
</protein>
<organism evidence="2 3">
    <name type="scientific">Chryseobacterium lathyri</name>
    <dbReference type="NCBI Taxonomy" id="395933"/>
    <lineage>
        <taxon>Bacteria</taxon>
        <taxon>Pseudomonadati</taxon>
        <taxon>Bacteroidota</taxon>
        <taxon>Flavobacteriia</taxon>
        <taxon>Flavobacteriales</taxon>
        <taxon>Weeksellaceae</taxon>
        <taxon>Chryseobacterium group</taxon>
        <taxon>Chryseobacterium</taxon>
    </lineage>
</organism>
<dbReference type="Proteomes" id="UP001235513">
    <property type="component" value="Unassembled WGS sequence"/>
</dbReference>
<dbReference type="EMBL" id="JAUSRL010000008">
    <property type="protein sequence ID" value="MDP9961861.1"/>
    <property type="molecule type" value="Genomic_DNA"/>
</dbReference>
<keyword evidence="3" id="KW-1185">Reference proteome</keyword>
<reference evidence="2 3" key="1">
    <citation type="submission" date="2023-07" db="EMBL/GenBank/DDBJ databases">
        <title>Sorghum-associated microbial communities from plants grown in Nebraska, USA.</title>
        <authorList>
            <person name="Schachtman D."/>
        </authorList>
    </citation>
    <scope>NUCLEOTIDE SEQUENCE [LARGE SCALE GENOMIC DNA]</scope>
    <source>
        <strain evidence="2 3">CC351</strain>
    </source>
</reference>
<dbReference type="Pfam" id="PF13274">
    <property type="entry name" value="SocA_Panacea"/>
    <property type="match status" value="1"/>
</dbReference>